<evidence type="ECO:0000313" key="2">
    <source>
        <dbReference type="Proteomes" id="UP001157017"/>
    </source>
</evidence>
<protein>
    <submittedName>
        <fullName evidence="1">Uncharacterized protein</fullName>
    </submittedName>
</protein>
<reference evidence="2" key="1">
    <citation type="journal article" date="2019" name="Int. J. Syst. Evol. Microbiol.">
        <title>The Global Catalogue of Microorganisms (GCM) 10K type strain sequencing project: providing services to taxonomists for standard genome sequencing and annotation.</title>
        <authorList>
            <consortium name="The Broad Institute Genomics Platform"/>
            <consortium name="The Broad Institute Genome Sequencing Center for Infectious Disease"/>
            <person name="Wu L."/>
            <person name="Ma J."/>
        </authorList>
    </citation>
    <scope>NUCLEOTIDE SEQUENCE [LARGE SCALE GENOMIC DNA]</scope>
    <source>
        <strain evidence="2">NBRC 108730</strain>
    </source>
</reference>
<comment type="caution">
    <text evidence="1">The sequence shown here is derived from an EMBL/GenBank/DDBJ whole genome shotgun (WGS) entry which is preliminary data.</text>
</comment>
<proteinExistence type="predicted"/>
<name>A0ABQ6JJL9_9ACTN</name>
<organism evidence="1 2">
    <name type="scientific">Angustibacter aerolatus</name>
    <dbReference type="NCBI Taxonomy" id="1162965"/>
    <lineage>
        <taxon>Bacteria</taxon>
        <taxon>Bacillati</taxon>
        <taxon>Actinomycetota</taxon>
        <taxon>Actinomycetes</taxon>
        <taxon>Kineosporiales</taxon>
        <taxon>Kineosporiaceae</taxon>
    </lineage>
</organism>
<keyword evidence="2" id="KW-1185">Reference proteome</keyword>
<accession>A0ABQ6JJL9</accession>
<gene>
    <name evidence="1" type="ORF">GCM10025868_26750</name>
</gene>
<dbReference type="Proteomes" id="UP001157017">
    <property type="component" value="Unassembled WGS sequence"/>
</dbReference>
<dbReference type="EMBL" id="BSUZ01000001">
    <property type="protein sequence ID" value="GMA87425.1"/>
    <property type="molecule type" value="Genomic_DNA"/>
</dbReference>
<sequence length="49" mass="5115">MSDSALVVETTSHNLGVAGGPGAITGTWQRSNVLHVDETGRGLQRLPVE</sequence>
<evidence type="ECO:0000313" key="1">
    <source>
        <dbReference type="EMBL" id="GMA87425.1"/>
    </source>
</evidence>